<gene>
    <name evidence="1" type="ORF">HRJ53_17680</name>
</gene>
<dbReference type="Proteomes" id="UP000567293">
    <property type="component" value="Unassembled WGS sequence"/>
</dbReference>
<evidence type="ECO:0000313" key="2">
    <source>
        <dbReference type="Proteomes" id="UP000567293"/>
    </source>
</evidence>
<keyword evidence="2" id="KW-1185">Reference proteome</keyword>
<comment type="caution">
    <text evidence="1">The sequence shown here is derived from an EMBL/GenBank/DDBJ whole genome shotgun (WGS) entry which is preliminary data.</text>
</comment>
<evidence type="ECO:0000313" key="1">
    <source>
        <dbReference type="EMBL" id="MBA0086815.1"/>
    </source>
</evidence>
<organism evidence="1 2">
    <name type="scientific">Candidatus Acidiferrum panamense</name>
    <dbReference type="NCBI Taxonomy" id="2741543"/>
    <lineage>
        <taxon>Bacteria</taxon>
        <taxon>Pseudomonadati</taxon>
        <taxon>Acidobacteriota</taxon>
        <taxon>Terriglobia</taxon>
        <taxon>Candidatus Acidiferrales</taxon>
        <taxon>Candidatus Acidiferrum</taxon>
    </lineage>
</organism>
<feature type="non-terminal residue" evidence="1">
    <location>
        <position position="418"/>
    </location>
</feature>
<reference evidence="1" key="1">
    <citation type="submission" date="2020-06" db="EMBL/GenBank/DDBJ databases">
        <title>Legume-microbial interactions unlock mineral nutrients during tropical forest succession.</title>
        <authorList>
            <person name="Epihov D.Z."/>
        </authorList>
    </citation>
    <scope>NUCLEOTIDE SEQUENCE [LARGE SCALE GENOMIC DNA]</scope>
    <source>
        <strain evidence="1">Pan2503</strain>
    </source>
</reference>
<proteinExistence type="predicted"/>
<dbReference type="EMBL" id="JACDQQ010001688">
    <property type="protein sequence ID" value="MBA0086815.1"/>
    <property type="molecule type" value="Genomic_DNA"/>
</dbReference>
<dbReference type="AlphaFoldDB" id="A0A7V8NT76"/>
<feature type="non-terminal residue" evidence="1">
    <location>
        <position position="1"/>
    </location>
</feature>
<protein>
    <submittedName>
        <fullName evidence="1">Uncharacterized protein</fullName>
    </submittedName>
</protein>
<accession>A0A7V8NT76</accession>
<sequence>GTGAITCTNISVGPNNVVARVVCFTGAGGGNFFYIPQDVDVVVSGQPTQHNTKTIIPDNGTTTMTFNFSDAVLLSATAIDIPGANRFNTIELGSCRGVISYSSRLFAWSEQNKVMNLRNWSFDGGIGGVGLGTLYPLGWTLDPANGAGGSLSLGSAVFGWCYQISNQSGITQAAYGMLTQPAWQDEFQVPIINASTLYSVRLCAAVNPAQASGNLVVDLFSPSKGVALGSFSVPLASMTTTFQIYSGTMLTVGLQPVPPDLLIRIWAQNVLNGAVITIDRIEPFPTYNPVTTTAMKASYVNDQEAFDQVTGVCGPAQNSQPINGAMELFDLLYALKERSWYSTFDNGVTEPNKWNWKEVSNKVGTIGINSYDWGEGWAMSANREGVFFFEGGEPLKVSQEIQPLWDLINWPYGYTLWL</sequence>
<name>A0A7V8NT76_9BACT</name>